<dbReference type="Pfam" id="PF00076">
    <property type="entry name" value="RRM_1"/>
    <property type="match status" value="1"/>
</dbReference>
<dbReference type="InterPro" id="IPR050825">
    <property type="entry name" value="RBM42_RBP45_47-like"/>
</dbReference>
<dbReference type="AlphaFoldDB" id="A0AAW1QN64"/>
<dbReference type="CDD" id="cd12383">
    <property type="entry name" value="RRM_RBM42"/>
    <property type="match status" value="1"/>
</dbReference>
<sequence>MAYLEAEMARFEAELAGVSTAAGAGVPHEAGRFTANAHNLHAAPGGRHPQDSQPLQAPPVMMPLPPPVFRPQLVGHMPGGARPRPPDLAASAGSSAEETKKAAQAALNGLTAAGVKDPKKKPPAVPRKAGGEVWWDPTLSEWPPNDFRIFVGDMGNEVNDDVLTKAFNKYTSFAKARIVRDKHSNKSRGYGFVSLLDPIEGARALREMNGKYIGNRPCKLRKSNWAERTNEQALRGKRKGAPGGIQATLKKHHGVLHK</sequence>
<gene>
    <name evidence="5" type="ORF">WJX81_007194</name>
</gene>
<dbReference type="EMBL" id="JALJOU010000085">
    <property type="protein sequence ID" value="KAK9822673.1"/>
    <property type="molecule type" value="Genomic_DNA"/>
</dbReference>
<proteinExistence type="predicted"/>
<dbReference type="SMART" id="SM00360">
    <property type="entry name" value="RRM"/>
    <property type="match status" value="1"/>
</dbReference>
<evidence type="ECO:0000259" key="4">
    <source>
        <dbReference type="PROSITE" id="PS50102"/>
    </source>
</evidence>
<organism evidence="5 6">
    <name type="scientific">Elliptochloris bilobata</name>
    <dbReference type="NCBI Taxonomy" id="381761"/>
    <lineage>
        <taxon>Eukaryota</taxon>
        <taxon>Viridiplantae</taxon>
        <taxon>Chlorophyta</taxon>
        <taxon>core chlorophytes</taxon>
        <taxon>Trebouxiophyceae</taxon>
        <taxon>Trebouxiophyceae incertae sedis</taxon>
        <taxon>Elliptochloris clade</taxon>
        <taxon>Elliptochloris</taxon>
    </lineage>
</organism>
<dbReference type="SUPFAM" id="SSF54928">
    <property type="entry name" value="RNA-binding domain, RBD"/>
    <property type="match status" value="1"/>
</dbReference>
<evidence type="ECO:0000256" key="3">
    <source>
        <dbReference type="SAM" id="MobiDB-lite"/>
    </source>
</evidence>
<dbReference type="InterPro" id="IPR012677">
    <property type="entry name" value="Nucleotide-bd_a/b_plait_sf"/>
</dbReference>
<dbReference type="Proteomes" id="UP001445335">
    <property type="component" value="Unassembled WGS sequence"/>
</dbReference>
<dbReference type="Gene3D" id="3.30.70.330">
    <property type="match status" value="1"/>
</dbReference>
<reference evidence="5 6" key="1">
    <citation type="journal article" date="2024" name="Nat. Commun.">
        <title>Phylogenomics reveals the evolutionary origins of lichenization in chlorophyte algae.</title>
        <authorList>
            <person name="Puginier C."/>
            <person name="Libourel C."/>
            <person name="Otte J."/>
            <person name="Skaloud P."/>
            <person name="Haon M."/>
            <person name="Grisel S."/>
            <person name="Petersen M."/>
            <person name="Berrin J.G."/>
            <person name="Delaux P.M."/>
            <person name="Dal Grande F."/>
            <person name="Keller J."/>
        </authorList>
    </citation>
    <scope>NUCLEOTIDE SEQUENCE [LARGE SCALE GENOMIC DNA]</scope>
    <source>
        <strain evidence="5 6">SAG 245.80</strain>
    </source>
</reference>
<evidence type="ECO:0000256" key="2">
    <source>
        <dbReference type="PROSITE-ProRule" id="PRU00176"/>
    </source>
</evidence>
<keyword evidence="6" id="KW-1185">Reference proteome</keyword>
<evidence type="ECO:0000313" key="5">
    <source>
        <dbReference type="EMBL" id="KAK9822673.1"/>
    </source>
</evidence>
<dbReference type="PANTHER" id="PTHR47640:SF11">
    <property type="entry name" value="RNA-BINDING PROTEIN 42"/>
    <property type="match status" value="1"/>
</dbReference>
<evidence type="ECO:0000256" key="1">
    <source>
        <dbReference type="ARBA" id="ARBA00022884"/>
    </source>
</evidence>
<dbReference type="PROSITE" id="PS50102">
    <property type="entry name" value="RRM"/>
    <property type="match status" value="1"/>
</dbReference>
<feature type="domain" description="RRM" evidence="4">
    <location>
        <begin position="147"/>
        <end position="225"/>
    </location>
</feature>
<dbReference type="InterPro" id="IPR000504">
    <property type="entry name" value="RRM_dom"/>
</dbReference>
<feature type="region of interest" description="Disordered" evidence="3">
    <location>
        <begin position="110"/>
        <end position="129"/>
    </location>
</feature>
<dbReference type="InterPro" id="IPR035979">
    <property type="entry name" value="RBD_domain_sf"/>
</dbReference>
<feature type="region of interest" description="Disordered" evidence="3">
    <location>
        <begin position="39"/>
        <end position="103"/>
    </location>
</feature>
<accession>A0AAW1QN64</accession>
<dbReference type="GO" id="GO:0003729">
    <property type="term" value="F:mRNA binding"/>
    <property type="evidence" value="ECO:0007669"/>
    <property type="project" value="InterPro"/>
</dbReference>
<dbReference type="PANTHER" id="PTHR47640">
    <property type="entry name" value="TRNA SELENOCYSTEINE 1-ASSOCIATED PROTEIN 1-RELATED-RELATED"/>
    <property type="match status" value="1"/>
</dbReference>
<keyword evidence="1 2" id="KW-0694">RNA-binding</keyword>
<evidence type="ECO:0000313" key="6">
    <source>
        <dbReference type="Proteomes" id="UP001445335"/>
    </source>
</evidence>
<name>A0AAW1QN64_9CHLO</name>
<feature type="compositionally biased region" description="Pro residues" evidence="3">
    <location>
        <begin position="56"/>
        <end position="69"/>
    </location>
</feature>
<dbReference type="InterPro" id="IPR034215">
    <property type="entry name" value="RBM42_RRM"/>
</dbReference>
<comment type="caution">
    <text evidence="5">The sequence shown here is derived from an EMBL/GenBank/DDBJ whole genome shotgun (WGS) entry which is preliminary data.</text>
</comment>
<protein>
    <recommendedName>
        <fullName evidence="4">RRM domain-containing protein</fullName>
    </recommendedName>
</protein>